<keyword evidence="2" id="KW-1185">Reference proteome</keyword>
<reference evidence="1 2" key="1">
    <citation type="journal article" date="2018" name="Arch. Microbiol.">
        <title>New insights into the metabolic potential of the phototrophic purple bacterium Rhodopila globiformis DSM 161(T) from its draft genome sequence and evidence for a vanadium-dependent nitrogenase.</title>
        <authorList>
            <person name="Imhoff J.F."/>
            <person name="Rahn T."/>
            <person name="Kunzel S."/>
            <person name="Neulinger S.C."/>
        </authorList>
    </citation>
    <scope>NUCLEOTIDE SEQUENCE [LARGE SCALE GENOMIC DNA]</scope>
    <source>
        <strain evidence="1 2">DSM 16996</strain>
    </source>
</reference>
<name>A0A2S6MW80_9HYPH</name>
<evidence type="ECO:0000313" key="1">
    <source>
        <dbReference type="EMBL" id="PPQ26623.1"/>
    </source>
</evidence>
<evidence type="ECO:0000313" key="2">
    <source>
        <dbReference type="Proteomes" id="UP000239089"/>
    </source>
</evidence>
<organism evidence="1 2">
    <name type="scientific">Rhodoblastus sphagnicola</name>
    <dbReference type="NCBI Taxonomy" id="333368"/>
    <lineage>
        <taxon>Bacteria</taxon>
        <taxon>Pseudomonadati</taxon>
        <taxon>Pseudomonadota</taxon>
        <taxon>Alphaproteobacteria</taxon>
        <taxon>Hyphomicrobiales</taxon>
        <taxon>Rhodoblastaceae</taxon>
        <taxon>Rhodoblastus</taxon>
    </lineage>
</organism>
<gene>
    <name evidence="1" type="ORF">CCR94_21915</name>
</gene>
<sequence length="78" mass="8462">MTVGHIGRSAVIARETGAQAPCLFRLGPRDADRRFRFFNAMPEFMIAMHAGAAASDGRIAFGREEQGEIRAAKADHAC</sequence>
<dbReference type="EMBL" id="NHSJ01000133">
    <property type="protein sequence ID" value="PPQ26623.1"/>
    <property type="molecule type" value="Genomic_DNA"/>
</dbReference>
<dbReference type="Proteomes" id="UP000239089">
    <property type="component" value="Unassembled WGS sequence"/>
</dbReference>
<protein>
    <submittedName>
        <fullName evidence="1">Uncharacterized protein</fullName>
    </submittedName>
</protein>
<dbReference type="AlphaFoldDB" id="A0A2S6MW80"/>
<accession>A0A2S6MW80</accession>
<proteinExistence type="predicted"/>
<comment type="caution">
    <text evidence="1">The sequence shown here is derived from an EMBL/GenBank/DDBJ whole genome shotgun (WGS) entry which is preliminary data.</text>
</comment>